<reference evidence="1" key="1">
    <citation type="journal article" date="2020" name="mSystems">
        <title>Genome- and Community-Level Interaction Insights into Carbon Utilization and Element Cycling Functions of Hydrothermarchaeota in Hydrothermal Sediment.</title>
        <authorList>
            <person name="Zhou Z."/>
            <person name="Liu Y."/>
            <person name="Xu W."/>
            <person name="Pan J."/>
            <person name="Luo Z.H."/>
            <person name="Li M."/>
        </authorList>
    </citation>
    <scope>NUCLEOTIDE SEQUENCE [LARGE SCALE GENOMIC DNA]</scope>
    <source>
        <strain evidence="1">SpSt-1217</strain>
    </source>
</reference>
<dbReference type="Pfam" id="PF10387">
    <property type="entry name" value="DUF2442"/>
    <property type="match status" value="1"/>
</dbReference>
<accession>A0A831LLW1</accession>
<gene>
    <name evidence="1" type="ORF">ENN90_10450</name>
</gene>
<dbReference type="InterPro" id="IPR018841">
    <property type="entry name" value="DUF2442"/>
</dbReference>
<dbReference type="AlphaFoldDB" id="A0A831LLW1"/>
<dbReference type="InterPro" id="IPR036782">
    <property type="entry name" value="NE0471-like_N"/>
</dbReference>
<sequence>MNPRVKIVKPLKDYKIYLEFNNGEVKIFDVKPFLSKGIFKELQNPEMFNSVRVVDGSVQWNNEADFCPDTLYVESAEFSLIR</sequence>
<protein>
    <submittedName>
        <fullName evidence="1">DUF2442 domain-containing protein</fullName>
    </submittedName>
</protein>
<evidence type="ECO:0000313" key="1">
    <source>
        <dbReference type="EMBL" id="HDR52018.1"/>
    </source>
</evidence>
<dbReference type="SUPFAM" id="SSF143880">
    <property type="entry name" value="NE0471 N-terminal domain-like"/>
    <property type="match status" value="1"/>
</dbReference>
<dbReference type="EMBL" id="DSDK01000570">
    <property type="protein sequence ID" value="HDR52018.1"/>
    <property type="molecule type" value="Genomic_DNA"/>
</dbReference>
<name>A0A831LLW1_9BACT</name>
<proteinExistence type="predicted"/>
<dbReference type="Proteomes" id="UP000886047">
    <property type="component" value="Unassembled WGS sequence"/>
</dbReference>
<dbReference type="Gene3D" id="3.30.2020.10">
    <property type="entry name" value="NE0471-like N-terminal domain"/>
    <property type="match status" value="1"/>
</dbReference>
<organism evidence="1">
    <name type="scientific">Mariniphaga anaerophila</name>
    <dbReference type="NCBI Taxonomy" id="1484053"/>
    <lineage>
        <taxon>Bacteria</taxon>
        <taxon>Pseudomonadati</taxon>
        <taxon>Bacteroidota</taxon>
        <taxon>Bacteroidia</taxon>
        <taxon>Marinilabiliales</taxon>
        <taxon>Prolixibacteraceae</taxon>
        <taxon>Mariniphaga</taxon>
    </lineage>
</organism>
<comment type="caution">
    <text evidence="1">The sequence shown here is derived from an EMBL/GenBank/DDBJ whole genome shotgun (WGS) entry which is preliminary data.</text>
</comment>